<feature type="transmembrane region" description="Helical" evidence="1">
    <location>
        <begin position="112"/>
        <end position="129"/>
    </location>
</feature>
<gene>
    <name evidence="3" type="ORF">KIPB_013692</name>
</gene>
<dbReference type="AlphaFoldDB" id="A0A9K3D9V1"/>
<proteinExistence type="predicted"/>
<dbReference type="CDD" id="cd01610">
    <property type="entry name" value="PAP2_like"/>
    <property type="match status" value="1"/>
</dbReference>
<feature type="transmembrane region" description="Helical" evidence="1">
    <location>
        <begin position="41"/>
        <end position="62"/>
    </location>
</feature>
<keyword evidence="1" id="KW-0472">Membrane</keyword>
<keyword evidence="4" id="KW-1185">Reference proteome</keyword>
<dbReference type="SUPFAM" id="SSF48317">
    <property type="entry name" value="Acid phosphatase/Vanadium-dependent haloperoxidase"/>
    <property type="match status" value="1"/>
</dbReference>
<accession>A0A9K3D9V1</accession>
<evidence type="ECO:0000313" key="3">
    <source>
        <dbReference type="EMBL" id="GIQ90771.1"/>
    </source>
</evidence>
<feature type="non-terminal residue" evidence="3">
    <location>
        <position position="138"/>
    </location>
</feature>
<name>A0A9K3D9V1_9EUKA</name>
<feature type="transmembrane region" description="Helical" evidence="1">
    <location>
        <begin position="82"/>
        <end position="100"/>
    </location>
</feature>
<dbReference type="InterPro" id="IPR000326">
    <property type="entry name" value="PAP2/HPO"/>
</dbReference>
<keyword evidence="1" id="KW-0812">Transmembrane</keyword>
<dbReference type="EMBL" id="BDIP01006642">
    <property type="protein sequence ID" value="GIQ90771.1"/>
    <property type="molecule type" value="Genomic_DNA"/>
</dbReference>
<dbReference type="Pfam" id="PF01569">
    <property type="entry name" value="PAP2"/>
    <property type="match status" value="1"/>
</dbReference>
<keyword evidence="1" id="KW-1133">Transmembrane helix</keyword>
<dbReference type="InterPro" id="IPR036938">
    <property type="entry name" value="PAP2/HPO_sf"/>
</dbReference>
<feature type="non-terminal residue" evidence="3">
    <location>
        <position position="1"/>
    </location>
</feature>
<protein>
    <recommendedName>
        <fullName evidence="2">Phosphatidic acid phosphatase type 2/haloperoxidase domain-containing protein</fullName>
    </recommendedName>
</protein>
<dbReference type="Gene3D" id="1.20.144.10">
    <property type="entry name" value="Phosphatidic acid phosphatase type 2/haloperoxidase"/>
    <property type="match status" value="1"/>
</dbReference>
<comment type="caution">
    <text evidence="3">The sequence shown here is derived from an EMBL/GenBank/DDBJ whole genome shotgun (WGS) entry which is preliminary data.</text>
</comment>
<organism evidence="3 4">
    <name type="scientific">Kipferlia bialata</name>
    <dbReference type="NCBI Taxonomy" id="797122"/>
    <lineage>
        <taxon>Eukaryota</taxon>
        <taxon>Metamonada</taxon>
        <taxon>Carpediemonas-like organisms</taxon>
        <taxon>Kipferlia</taxon>
    </lineage>
</organism>
<sequence length="138" mass="15218">LFDFPFPSLGVRSVVVSLCILFPLVTYWARIYLGAHYMSDCMVGTVYALVVCLLGWGFNVVFGHIDTAYSFPGCPHSPLLNTVRGIACVSIVALLLYGCLAQPVRFWIKAPLFFSVIVPPIMYYAVFAPNESPLLPPP</sequence>
<evidence type="ECO:0000256" key="1">
    <source>
        <dbReference type="SAM" id="Phobius"/>
    </source>
</evidence>
<evidence type="ECO:0000259" key="2">
    <source>
        <dbReference type="Pfam" id="PF01569"/>
    </source>
</evidence>
<evidence type="ECO:0000313" key="4">
    <source>
        <dbReference type="Proteomes" id="UP000265618"/>
    </source>
</evidence>
<feature type="domain" description="Phosphatidic acid phosphatase type 2/haloperoxidase" evidence="2">
    <location>
        <begin position="12"/>
        <end position="56"/>
    </location>
</feature>
<feature type="transmembrane region" description="Helical" evidence="1">
    <location>
        <begin position="6"/>
        <end position="29"/>
    </location>
</feature>
<dbReference type="Proteomes" id="UP000265618">
    <property type="component" value="Unassembled WGS sequence"/>
</dbReference>
<reference evidence="3 4" key="1">
    <citation type="journal article" date="2018" name="PLoS ONE">
        <title>The draft genome of Kipferlia bialata reveals reductive genome evolution in fornicate parasites.</title>
        <authorList>
            <person name="Tanifuji G."/>
            <person name="Takabayashi S."/>
            <person name="Kume K."/>
            <person name="Takagi M."/>
            <person name="Nakayama T."/>
            <person name="Kamikawa R."/>
            <person name="Inagaki Y."/>
            <person name="Hashimoto T."/>
        </authorList>
    </citation>
    <scope>NUCLEOTIDE SEQUENCE [LARGE SCALE GENOMIC DNA]</scope>
    <source>
        <strain evidence="3">NY0173</strain>
    </source>
</reference>
<dbReference type="OrthoDB" id="17812at2759"/>